<dbReference type="EMBL" id="HG322949">
    <property type="protein sequence ID" value="CDG82096.1"/>
    <property type="molecule type" value="Genomic_DNA"/>
</dbReference>
<dbReference type="Proteomes" id="UP000027604">
    <property type="component" value="Chromosome I"/>
</dbReference>
<organism evidence="1 2">
    <name type="scientific">Janthinobacterium agaricidamnosum NBRC 102515 = DSM 9628</name>
    <dbReference type="NCBI Taxonomy" id="1349767"/>
    <lineage>
        <taxon>Bacteria</taxon>
        <taxon>Pseudomonadati</taxon>
        <taxon>Pseudomonadota</taxon>
        <taxon>Betaproteobacteria</taxon>
        <taxon>Burkholderiales</taxon>
        <taxon>Oxalobacteraceae</taxon>
        <taxon>Janthinobacterium</taxon>
    </lineage>
</organism>
<gene>
    <name evidence="1" type="ORF">GJA_1445</name>
</gene>
<sequence>MKGKIMSFVEKYVQSLNASNLLDDDRHFATEALAAAALADRHGAGLGALLCRVKYADGTLNKVFEGNSANLAQLLRIWTAAVTEKGRSRGWVKAHTAWDMQAAFSLYRRVAERSLEYWLDGKCGACNGTRIAARHTSCPVCKGSGTAEITGGGFEREKILDMVSELEGLVQAHGARAAARMRRSA</sequence>
<name>W0V2I9_9BURK</name>
<dbReference type="STRING" id="1349767.GJA_1445"/>
<protein>
    <submittedName>
        <fullName evidence="1">Uncharacterized protein</fullName>
    </submittedName>
</protein>
<dbReference type="HOGENOM" id="CLU_1459474_0_0_4"/>
<evidence type="ECO:0000313" key="2">
    <source>
        <dbReference type="Proteomes" id="UP000027604"/>
    </source>
</evidence>
<dbReference type="AlphaFoldDB" id="W0V2I9"/>
<proteinExistence type="predicted"/>
<reference evidence="1 2" key="1">
    <citation type="journal article" date="2015" name="Genome Announc.">
        <title>Genome Sequence of Mushroom Soft-Rot Pathogen Janthinobacterium agaricidamnosum.</title>
        <authorList>
            <person name="Graupner K."/>
            <person name="Lackner G."/>
            <person name="Hertweck C."/>
        </authorList>
    </citation>
    <scope>NUCLEOTIDE SEQUENCE [LARGE SCALE GENOMIC DNA]</scope>
    <source>
        <strain evidence="2">NBRC 102515 / DSM 9628</strain>
    </source>
</reference>
<dbReference type="PATRIC" id="fig|1349767.4.peg.3147"/>
<accession>W0V2I9</accession>
<evidence type="ECO:0000313" key="1">
    <source>
        <dbReference type="EMBL" id="CDG82096.1"/>
    </source>
</evidence>
<keyword evidence="2" id="KW-1185">Reference proteome</keyword>
<dbReference type="KEGG" id="jag:GJA_1445"/>